<dbReference type="RefSeq" id="WP_135482158.1">
    <property type="nucleotide sequence ID" value="NZ_SIJK02000115.1"/>
</dbReference>
<dbReference type="Proteomes" id="UP001193081">
    <property type="component" value="Unassembled WGS sequence"/>
</dbReference>
<evidence type="ECO:0008006" key="3">
    <source>
        <dbReference type="Google" id="ProtNLM"/>
    </source>
</evidence>
<comment type="caution">
    <text evidence="1">The sequence shown here is derived from an EMBL/GenBank/DDBJ whole genome shotgun (WGS) entry which is preliminary data.</text>
</comment>
<gene>
    <name evidence="1" type="ORF">EYB53_024675</name>
</gene>
<dbReference type="EMBL" id="SIJK02000115">
    <property type="protein sequence ID" value="MBP1468927.1"/>
    <property type="molecule type" value="Genomic_DNA"/>
</dbReference>
<accession>A0ABS4DHL1</accession>
<reference evidence="1 2" key="1">
    <citation type="submission" date="2021-03" db="EMBL/GenBank/DDBJ databases">
        <authorList>
            <person name="Grouzdev D.S."/>
        </authorList>
    </citation>
    <scope>NUCLEOTIDE SEQUENCE [LARGE SCALE GENOMIC DNA]</scope>
    <source>
        <strain evidence="1 2">M50-1</strain>
    </source>
</reference>
<evidence type="ECO:0000313" key="1">
    <source>
        <dbReference type="EMBL" id="MBP1468927.1"/>
    </source>
</evidence>
<proteinExistence type="predicted"/>
<evidence type="ECO:0000313" key="2">
    <source>
        <dbReference type="Proteomes" id="UP001193081"/>
    </source>
</evidence>
<protein>
    <recommendedName>
        <fullName evidence="3">CopG family transcriptional regulator</fullName>
    </recommendedName>
</protein>
<keyword evidence="2" id="KW-1185">Reference proteome</keyword>
<sequence>MPRVTLTNDQVVELVRQLSPDQKREVLLVLAEDAQALRAERMVKAEDRLRALASARGLAWESLDEDAREAFIDDLLHDDC</sequence>
<organism evidence="1 2">
    <name type="scientific">Candidatus Chloroploca mongolica</name>
    <dbReference type="NCBI Taxonomy" id="2528176"/>
    <lineage>
        <taxon>Bacteria</taxon>
        <taxon>Bacillati</taxon>
        <taxon>Chloroflexota</taxon>
        <taxon>Chloroflexia</taxon>
        <taxon>Chloroflexales</taxon>
        <taxon>Chloroflexineae</taxon>
        <taxon>Oscillochloridaceae</taxon>
        <taxon>Candidatus Chloroploca</taxon>
    </lineage>
</organism>
<name>A0ABS4DHL1_9CHLR</name>